<reference evidence="1 2" key="1">
    <citation type="submission" date="2018-04" db="EMBL/GenBank/DDBJ databases">
        <title>Novel Campyloabacter and Helicobacter Species and Strains.</title>
        <authorList>
            <person name="Mannion A.J."/>
            <person name="Shen Z."/>
            <person name="Fox J.G."/>
        </authorList>
    </citation>
    <scope>NUCLEOTIDE SEQUENCE [LARGE SCALE GENOMIC DNA]</scope>
    <source>
        <strain evidence="1 2">MIT 17-337</strain>
    </source>
</reference>
<protein>
    <submittedName>
        <fullName evidence="1">Uncharacterized protein</fullName>
    </submittedName>
</protein>
<dbReference type="AlphaFoldDB" id="A0A3D8I9D9"/>
<name>A0A3D8I9D9_9HELI</name>
<proteinExistence type="predicted"/>
<accession>A0A3D8I9D9</accession>
<comment type="caution">
    <text evidence="1">The sequence shown here is derived from an EMBL/GenBank/DDBJ whole genome shotgun (WGS) entry which is preliminary data.</text>
</comment>
<organism evidence="1 2">
    <name type="scientific">Helicobacter didelphidarum</name>
    <dbReference type="NCBI Taxonomy" id="2040648"/>
    <lineage>
        <taxon>Bacteria</taxon>
        <taxon>Pseudomonadati</taxon>
        <taxon>Campylobacterota</taxon>
        <taxon>Epsilonproteobacteria</taxon>
        <taxon>Campylobacterales</taxon>
        <taxon>Helicobacteraceae</taxon>
        <taxon>Helicobacter</taxon>
    </lineage>
</organism>
<dbReference type="EMBL" id="NXLQ01000057">
    <property type="protein sequence ID" value="RDU61374.1"/>
    <property type="molecule type" value="Genomic_DNA"/>
</dbReference>
<evidence type="ECO:0000313" key="1">
    <source>
        <dbReference type="EMBL" id="RDU61374.1"/>
    </source>
</evidence>
<sequence>MRFTIQKNEFFELEFKLDNVDIDLHNDIGVLFAIFDDKTTALNFYCKADPSDEYPNIKSQVQDDEKKNLRFYVELDWEEFYLKFDLMQQAATRYLKIFPAVFMIDED</sequence>
<dbReference type="Proteomes" id="UP000256379">
    <property type="component" value="Unassembled WGS sequence"/>
</dbReference>
<evidence type="ECO:0000313" key="2">
    <source>
        <dbReference type="Proteomes" id="UP000256379"/>
    </source>
</evidence>
<feature type="non-terminal residue" evidence="1">
    <location>
        <position position="107"/>
    </location>
</feature>
<gene>
    <name evidence="1" type="ORF">CQA53_10225</name>
</gene>
<keyword evidence="2" id="KW-1185">Reference proteome</keyword>